<dbReference type="RefSeq" id="WP_106528631.1">
    <property type="nucleotide sequence ID" value="NZ_PYAW01000002.1"/>
</dbReference>
<dbReference type="GO" id="GO:0010333">
    <property type="term" value="F:terpene synthase activity"/>
    <property type="evidence" value="ECO:0007669"/>
    <property type="project" value="InterPro"/>
</dbReference>
<comment type="caution">
    <text evidence="2">The sequence shown here is derived from an EMBL/GenBank/DDBJ whole genome shotgun (WGS) entry which is preliminary data.</text>
</comment>
<keyword evidence="3" id="KW-1185">Reference proteome</keyword>
<protein>
    <recommendedName>
        <fullName evidence="1">Terpene synthase</fullName>
        <ecNumber evidence="1">4.2.3.-</ecNumber>
    </recommendedName>
</protein>
<dbReference type="AlphaFoldDB" id="A0A2P8HPW2"/>
<accession>A0A2P8HPW2</accession>
<keyword evidence="1" id="KW-0456">Lyase</keyword>
<dbReference type="SUPFAM" id="SSF48576">
    <property type="entry name" value="Terpenoid synthases"/>
    <property type="match status" value="1"/>
</dbReference>
<dbReference type="InterPro" id="IPR034686">
    <property type="entry name" value="Terpene_cyclase-like_2"/>
</dbReference>
<name>A0A2P8HPW2_CHINA</name>
<dbReference type="EC" id="4.2.3.-" evidence="1"/>
<dbReference type="Gene3D" id="1.10.600.10">
    <property type="entry name" value="Farnesyl Diphosphate Synthase"/>
    <property type="match status" value="1"/>
</dbReference>
<dbReference type="InterPro" id="IPR008949">
    <property type="entry name" value="Isoprenoid_synthase_dom_sf"/>
</dbReference>
<dbReference type="PANTHER" id="PTHR35201:SF4">
    <property type="entry name" value="BETA-PINACENE SYNTHASE-RELATED"/>
    <property type="match status" value="1"/>
</dbReference>
<sequence>MKQNVQRTAHAKMQKIQKEYAAVMAEGKTCFSLLQLFNHDEFRLEEYCRSFKKHPFASSLAEAARSFGTDYNIWIDNAEHYITCAIFLFPTAGLDRMLPIVKNLAIDYYLNDTMGREVFDKLTLPQRESAEKVISRMGSEMVLSASIEGLEPIEIANREVLEYMKNTSTQAWFDEFLQLYAYHIKVTHRNCNAAEMGHVPSISEYTESRCHMAGMHHVISLIDYSEGQFIDQEWLIRIGAALKLKRLQYVTAAIGGLMNDLFSFEKEIIDNSADSNLVMVIALNNPFIALTEVLLQACGIVQDLLREFISLLKDVRELCDIAVVIDEDMAQQLHKHLDGLERCVQASWVWQVHTLRYKRPNSIWAETQLKEVMRRAV</sequence>
<dbReference type="Pfam" id="PF19086">
    <property type="entry name" value="Terpene_syn_C_2"/>
    <property type="match status" value="1"/>
</dbReference>
<evidence type="ECO:0000313" key="2">
    <source>
        <dbReference type="EMBL" id="PSL48237.1"/>
    </source>
</evidence>
<reference evidence="2 3" key="1">
    <citation type="submission" date="2018-03" db="EMBL/GenBank/DDBJ databases">
        <title>Genomic Encyclopedia of Archaeal and Bacterial Type Strains, Phase II (KMG-II): from individual species to whole genera.</title>
        <authorList>
            <person name="Goeker M."/>
        </authorList>
    </citation>
    <scope>NUCLEOTIDE SEQUENCE [LARGE SCALE GENOMIC DNA]</scope>
    <source>
        <strain evidence="2 3">DSM 24859</strain>
    </source>
</reference>
<keyword evidence="1" id="KW-0479">Metal-binding</keyword>
<dbReference type="PANTHER" id="PTHR35201">
    <property type="entry name" value="TERPENE SYNTHASE"/>
    <property type="match status" value="1"/>
</dbReference>
<keyword evidence="1" id="KW-0460">Magnesium</keyword>
<dbReference type="Proteomes" id="UP000240971">
    <property type="component" value="Unassembled WGS sequence"/>
</dbReference>
<organism evidence="2 3">
    <name type="scientific">Chitinophaga niastensis</name>
    <dbReference type="NCBI Taxonomy" id="536980"/>
    <lineage>
        <taxon>Bacteria</taxon>
        <taxon>Pseudomonadati</taxon>
        <taxon>Bacteroidota</taxon>
        <taxon>Chitinophagia</taxon>
        <taxon>Chitinophagales</taxon>
        <taxon>Chitinophagaceae</taxon>
        <taxon>Chitinophaga</taxon>
    </lineage>
</organism>
<evidence type="ECO:0000313" key="3">
    <source>
        <dbReference type="Proteomes" id="UP000240971"/>
    </source>
</evidence>
<dbReference type="OrthoDB" id="2989600at2"/>
<gene>
    <name evidence="2" type="ORF">CLV51_1021102</name>
</gene>
<proteinExistence type="inferred from homology"/>
<evidence type="ECO:0000256" key="1">
    <source>
        <dbReference type="RuleBase" id="RU366034"/>
    </source>
</evidence>
<dbReference type="EMBL" id="PYAW01000002">
    <property type="protein sequence ID" value="PSL48237.1"/>
    <property type="molecule type" value="Genomic_DNA"/>
</dbReference>
<comment type="cofactor">
    <cofactor evidence="1">
        <name>Mg(2+)</name>
        <dbReference type="ChEBI" id="CHEBI:18420"/>
    </cofactor>
</comment>
<dbReference type="GO" id="GO:0046872">
    <property type="term" value="F:metal ion binding"/>
    <property type="evidence" value="ECO:0007669"/>
    <property type="project" value="UniProtKB-KW"/>
</dbReference>
<comment type="similarity">
    <text evidence="1">Belongs to the terpene synthase family.</text>
</comment>